<dbReference type="InterPro" id="IPR003961">
    <property type="entry name" value="FN3_dom"/>
</dbReference>
<sequence length="860" mass="90215">MKKITLLLFAFLASFTWQANAQVTTSENFETNGTDSTPTVLTINSGDITVNNGNPIDAISLGTFTSHYNSATGGTGWCGDWYAFDLAVTGGVADGTSIVGGCDADFNGLDVTGFTTITITSNDIDDVSDTVYFDIDLDVTYTTVTPPNCDSLLDQTVDVPLSGDISWSIATGGATGYMLVVGTGSGLDDVVNTDVGNVTSYSLGTLTAGTTYYVTITPYNGNGNANGCTEQTFVAFDPVQGDTFGDPLPITPSAEGSTCDTSAYTFSYDFSTGVSDSGTSSTCGSTSTFDMFFSWTATSDALIWNDGGSNPGVAVYDTSGNQIDCLGTYAATNAQLSGWSIGDDLIIQVYDFGTTGANPVSFCLAEFTLPDPPANDECGDAIALTVNEDLSCGEITSATVLGATDSGLTNSTCSGTENDDVWFTFVATAESHQVSISNVVGSYSDMYHVVYDGSAGCGSLGAALTCSDSNTSTTSGLTPGNTYYVQVYTYASNSYDTTFDICIGTPPPPPANDDCSGAIVITESADDSCSNAVSGTTSSATNTADYSSCSTFYNDVWYEFTPATTGIYYIERTLTSGTSSTYISLWSGTCGALTQVNSGCYSTALSESLTAGTTYLISVSTYYTGEVDFDLCVYPAPAPPANDECPDAVELTVEGEIADLPSATQIPGTILGATDSGITAPAGTANDDVWYSFVATASQINIDVTDDFDGVIQLFSGACGSLTSIEHDDYDSTYANPRISRSDFVEGETYYVRVYNYSANLTSTPDFTIALWTPAALSTQDFDKEAVFTYYPNPVNNNLTLSAQKEINNVSVYNMVGQEVFRNVPNAMTEVVDMSSLQAGAYFVKVTIGNATKTVKVIKN</sequence>
<evidence type="ECO:0000256" key="1">
    <source>
        <dbReference type="ARBA" id="ARBA00022729"/>
    </source>
</evidence>
<reference evidence="5 6" key="1">
    <citation type="submission" date="2018-03" db="EMBL/GenBank/DDBJ databases">
        <title>Mesoflavibacter sp. HG37 and Mesoflavibacter sp. HG96 sp.nov., two marine bacteria isolated from seawater of Western Pacific Ocean.</title>
        <authorList>
            <person name="Cheng H."/>
            <person name="Wu Y.-H."/>
            <person name="Guo L.-L."/>
            <person name="Xu X.-W."/>
        </authorList>
    </citation>
    <scope>NUCLEOTIDE SEQUENCE [LARGE SCALE GENOMIC DNA]</scope>
    <source>
        <strain evidence="5 6">KCTC 42117</strain>
    </source>
</reference>
<dbReference type="PANTHER" id="PTHR46708:SF2">
    <property type="entry name" value="FIBRONECTIN TYPE-III DOMAIN-CONTAINING PROTEIN"/>
    <property type="match status" value="1"/>
</dbReference>
<dbReference type="InterPro" id="IPR056600">
    <property type="entry name" value="GBD_T9SS_assoc"/>
</dbReference>
<organism evidence="5 6">
    <name type="scientific">Mesoflavibacter zeaxanthinifaciens subsp. sabulilitoris</name>
    <dbReference type="NCBI Taxonomy" id="1520893"/>
    <lineage>
        <taxon>Bacteria</taxon>
        <taxon>Pseudomonadati</taxon>
        <taxon>Bacteroidota</taxon>
        <taxon>Flavobacteriia</taxon>
        <taxon>Flavobacteriales</taxon>
        <taxon>Flavobacteriaceae</taxon>
        <taxon>Mesoflavibacter</taxon>
    </lineage>
</organism>
<dbReference type="PROSITE" id="PS50853">
    <property type="entry name" value="FN3"/>
    <property type="match status" value="1"/>
</dbReference>
<dbReference type="InterPro" id="IPR036116">
    <property type="entry name" value="FN3_sf"/>
</dbReference>
<keyword evidence="6" id="KW-1185">Reference proteome</keyword>
<dbReference type="SUPFAM" id="SSF49265">
    <property type="entry name" value="Fibronectin type III"/>
    <property type="match status" value="1"/>
</dbReference>
<feature type="chain" id="PRO_5015400264" description="Fibronectin type-III domain-containing protein" evidence="3">
    <location>
        <begin position="22"/>
        <end position="860"/>
    </location>
</feature>
<name>A0A2T1NH86_9FLAO</name>
<dbReference type="InterPro" id="IPR013783">
    <property type="entry name" value="Ig-like_fold"/>
</dbReference>
<evidence type="ECO:0000313" key="6">
    <source>
        <dbReference type="Proteomes" id="UP000238430"/>
    </source>
</evidence>
<dbReference type="EMBL" id="PXOT01000020">
    <property type="protein sequence ID" value="PSG92205.1"/>
    <property type="molecule type" value="Genomic_DNA"/>
</dbReference>
<protein>
    <recommendedName>
        <fullName evidence="4">Fibronectin type-III domain-containing protein</fullName>
    </recommendedName>
</protein>
<evidence type="ECO:0000256" key="3">
    <source>
        <dbReference type="SAM" id="SignalP"/>
    </source>
</evidence>
<evidence type="ECO:0000259" key="4">
    <source>
        <dbReference type="PROSITE" id="PS50853"/>
    </source>
</evidence>
<dbReference type="Gene3D" id="2.60.40.10">
    <property type="entry name" value="Immunoglobulins"/>
    <property type="match status" value="1"/>
</dbReference>
<dbReference type="Pfam" id="PF18962">
    <property type="entry name" value="Por_Secre_tail"/>
    <property type="match status" value="1"/>
</dbReference>
<feature type="domain" description="Fibronectin type-III" evidence="4">
    <location>
        <begin position="146"/>
        <end position="238"/>
    </location>
</feature>
<proteinExistence type="predicted"/>
<dbReference type="NCBIfam" id="TIGR04183">
    <property type="entry name" value="Por_Secre_tail"/>
    <property type="match status" value="1"/>
</dbReference>
<gene>
    <name evidence="5" type="ORF">C7H61_06410</name>
</gene>
<comment type="caution">
    <text evidence="5">The sequence shown here is derived from an EMBL/GenBank/DDBJ whole genome shotgun (WGS) entry which is preliminary data.</text>
</comment>
<dbReference type="AlphaFoldDB" id="A0A2T1NH86"/>
<dbReference type="Proteomes" id="UP000238430">
    <property type="component" value="Unassembled WGS sequence"/>
</dbReference>
<evidence type="ECO:0000256" key="2">
    <source>
        <dbReference type="ARBA" id="ARBA00022737"/>
    </source>
</evidence>
<dbReference type="InterPro" id="IPR026444">
    <property type="entry name" value="Secre_tail"/>
</dbReference>
<dbReference type="RefSeq" id="WP_106678211.1">
    <property type="nucleotide sequence ID" value="NZ_JACHWV010000001.1"/>
</dbReference>
<keyword evidence="2" id="KW-0677">Repeat</keyword>
<dbReference type="Gene3D" id="2.60.120.380">
    <property type="match status" value="1"/>
</dbReference>
<dbReference type="OrthoDB" id="869215at2"/>
<dbReference type="Pfam" id="PF23759">
    <property type="entry name" value="GBD_T9SS_assoc"/>
    <property type="match status" value="3"/>
</dbReference>
<accession>A0A2T1NH86</accession>
<evidence type="ECO:0000313" key="5">
    <source>
        <dbReference type="EMBL" id="PSG92205.1"/>
    </source>
</evidence>
<keyword evidence="1 3" id="KW-0732">Signal</keyword>
<feature type="signal peptide" evidence="3">
    <location>
        <begin position="1"/>
        <end position="21"/>
    </location>
</feature>
<dbReference type="PANTHER" id="PTHR46708">
    <property type="entry name" value="TENASCIN"/>
    <property type="match status" value="1"/>
</dbReference>
<dbReference type="InterPro" id="IPR050991">
    <property type="entry name" value="ECM_Regulatory_Proteins"/>
</dbReference>